<organism evidence="1 2">
    <name type="scientific">Panagrolaimus sp. PS1159</name>
    <dbReference type="NCBI Taxonomy" id="55785"/>
    <lineage>
        <taxon>Eukaryota</taxon>
        <taxon>Metazoa</taxon>
        <taxon>Ecdysozoa</taxon>
        <taxon>Nematoda</taxon>
        <taxon>Chromadorea</taxon>
        <taxon>Rhabditida</taxon>
        <taxon>Tylenchina</taxon>
        <taxon>Panagrolaimomorpha</taxon>
        <taxon>Panagrolaimoidea</taxon>
        <taxon>Panagrolaimidae</taxon>
        <taxon>Panagrolaimus</taxon>
    </lineage>
</organism>
<dbReference type="Proteomes" id="UP000887580">
    <property type="component" value="Unplaced"/>
</dbReference>
<evidence type="ECO:0000313" key="1">
    <source>
        <dbReference type="Proteomes" id="UP000887580"/>
    </source>
</evidence>
<name>A0AC35G4R2_9BILA</name>
<sequence>MVNRLQQQQQNQIYGVQQQPQRLQGIPSAPIQRPVRHIVNAQQIRYIQPGAFISTLQNYGSQISQQQPQQIQVISTTTSRPIRHIMNGQQIRYIQPGARFFAVHGSQISQQQQQQSSHVQVISTGTNRPQRYIMNNQQIRYIQPGARFFAVQNYGSQISQQNQIISTSSTTTTTAAAGGQLERQVVNNTVHLHHNQPQPGPRAIEPVAALKQEVPEPFGEFLLFILCYCFGFK</sequence>
<evidence type="ECO:0000313" key="2">
    <source>
        <dbReference type="WBParaSite" id="PS1159_v2.g23458.t1"/>
    </source>
</evidence>
<proteinExistence type="predicted"/>
<protein>
    <submittedName>
        <fullName evidence="2">Uncharacterized protein</fullName>
    </submittedName>
</protein>
<accession>A0AC35G4R2</accession>
<reference evidence="2" key="1">
    <citation type="submission" date="2022-11" db="UniProtKB">
        <authorList>
            <consortium name="WormBaseParasite"/>
        </authorList>
    </citation>
    <scope>IDENTIFICATION</scope>
</reference>
<dbReference type="WBParaSite" id="PS1159_v2.g23458.t1">
    <property type="protein sequence ID" value="PS1159_v2.g23458.t1"/>
    <property type="gene ID" value="PS1159_v2.g23458"/>
</dbReference>